<accession>A0A402A5H5</accession>
<name>A0A402A5H5_9CHLR</name>
<sequence length="319" mass="36471">MERNEDKRIAPTVQKTTYAGQASMGNHQLVIITQLLQVAPNFRSIDELFFWLAQMFVQRLGIDVVQFWTSQMYRTGQVFVELRSMAQQNLLLPQYVVTNAQAAEIAEHLISQQQSIILQPVNAIFAQPQGNLLASHNLRYWSGYFMGHPTLLLPPHKEEEMGKVMTPLRLVVSVFFRQPPNQRLMPTLVHILQQAIPIAKAHGLLFQTERPLLAEAPAQKSLHSIFELIPERLQDGDTQQAHSPFRTIMTQLDAHARRLYIMVDGRKNVGEIADLIQLPTRDLSQALRNLLNQQYIQLHESNGQIIDGTRLQRLLILPD</sequence>
<gene>
    <name evidence="1" type="ORF">KTT_41650</name>
</gene>
<reference evidence="2" key="1">
    <citation type="submission" date="2018-12" db="EMBL/GenBank/DDBJ databases">
        <title>Tengunoibacter tsumagoiensis gen. nov., sp. nov., Dictyobacter kobayashii sp. nov., D. alpinus sp. nov., and D. joshuensis sp. nov. and description of Dictyobacteraceae fam. nov. within the order Ktedonobacterales isolated from Tengu-no-mugimeshi.</title>
        <authorList>
            <person name="Wang C.M."/>
            <person name="Zheng Y."/>
            <person name="Sakai Y."/>
            <person name="Toyoda A."/>
            <person name="Minakuchi Y."/>
            <person name="Abe K."/>
            <person name="Yokota A."/>
            <person name="Yabe S."/>
        </authorList>
    </citation>
    <scope>NUCLEOTIDE SEQUENCE [LARGE SCALE GENOMIC DNA]</scope>
    <source>
        <strain evidence="2">Uno3</strain>
    </source>
</reference>
<organism evidence="1 2">
    <name type="scientific">Tengunoibacter tsumagoiensis</name>
    <dbReference type="NCBI Taxonomy" id="2014871"/>
    <lineage>
        <taxon>Bacteria</taxon>
        <taxon>Bacillati</taxon>
        <taxon>Chloroflexota</taxon>
        <taxon>Ktedonobacteria</taxon>
        <taxon>Ktedonobacterales</taxon>
        <taxon>Dictyobacteraceae</taxon>
        <taxon>Tengunoibacter</taxon>
    </lineage>
</organism>
<dbReference type="EMBL" id="BIFR01000001">
    <property type="protein sequence ID" value="GCE14306.1"/>
    <property type="molecule type" value="Genomic_DNA"/>
</dbReference>
<keyword evidence="2" id="KW-1185">Reference proteome</keyword>
<dbReference type="AlphaFoldDB" id="A0A402A5H5"/>
<protein>
    <submittedName>
        <fullName evidence="1">Uncharacterized protein</fullName>
    </submittedName>
</protein>
<evidence type="ECO:0000313" key="2">
    <source>
        <dbReference type="Proteomes" id="UP000287352"/>
    </source>
</evidence>
<dbReference type="Proteomes" id="UP000287352">
    <property type="component" value="Unassembled WGS sequence"/>
</dbReference>
<dbReference type="RefSeq" id="WP_126581720.1">
    <property type="nucleotide sequence ID" value="NZ_BIFR01000001.1"/>
</dbReference>
<comment type="caution">
    <text evidence="1">The sequence shown here is derived from an EMBL/GenBank/DDBJ whole genome shotgun (WGS) entry which is preliminary data.</text>
</comment>
<evidence type="ECO:0000313" key="1">
    <source>
        <dbReference type="EMBL" id="GCE14306.1"/>
    </source>
</evidence>
<proteinExistence type="predicted"/>
<dbReference type="OrthoDB" id="157508at2"/>